<protein>
    <submittedName>
        <fullName evidence="1">Uncharacterized protein</fullName>
    </submittedName>
</protein>
<name>A0ACB8TBE0_9AGAM</name>
<evidence type="ECO:0000313" key="2">
    <source>
        <dbReference type="Proteomes" id="UP000814140"/>
    </source>
</evidence>
<proteinExistence type="predicted"/>
<accession>A0ACB8TBE0</accession>
<reference evidence="1" key="2">
    <citation type="journal article" date="2022" name="New Phytol.">
        <title>Evolutionary transition to the ectomycorrhizal habit in the genomes of a hyperdiverse lineage of mushroom-forming fungi.</title>
        <authorList>
            <person name="Looney B."/>
            <person name="Miyauchi S."/>
            <person name="Morin E."/>
            <person name="Drula E."/>
            <person name="Courty P.E."/>
            <person name="Kohler A."/>
            <person name="Kuo A."/>
            <person name="LaButti K."/>
            <person name="Pangilinan J."/>
            <person name="Lipzen A."/>
            <person name="Riley R."/>
            <person name="Andreopoulos W."/>
            <person name="He G."/>
            <person name="Johnson J."/>
            <person name="Nolan M."/>
            <person name="Tritt A."/>
            <person name="Barry K.W."/>
            <person name="Grigoriev I.V."/>
            <person name="Nagy L.G."/>
            <person name="Hibbett D."/>
            <person name="Henrissat B."/>
            <person name="Matheny P.B."/>
            <person name="Labbe J."/>
            <person name="Martin F.M."/>
        </authorList>
    </citation>
    <scope>NUCLEOTIDE SEQUENCE</scope>
    <source>
        <strain evidence="1">HHB10654</strain>
    </source>
</reference>
<dbReference type="Proteomes" id="UP000814140">
    <property type="component" value="Unassembled WGS sequence"/>
</dbReference>
<keyword evidence="2" id="KW-1185">Reference proteome</keyword>
<organism evidence="1 2">
    <name type="scientific">Artomyces pyxidatus</name>
    <dbReference type="NCBI Taxonomy" id="48021"/>
    <lineage>
        <taxon>Eukaryota</taxon>
        <taxon>Fungi</taxon>
        <taxon>Dikarya</taxon>
        <taxon>Basidiomycota</taxon>
        <taxon>Agaricomycotina</taxon>
        <taxon>Agaricomycetes</taxon>
        <taxon>Russulales</taxon>
        <taxon>Auriscalpiaceae</taxon>
        <taxon>Artomyces</taxon>
    </lineage>
</organism>
<gene>
    <name evidence="1" type="ORF">BV25DRAFT_1496730</name>
</gene>
<reference evidence="1" key="1">
    <citation type="submission" date="2021-03" db="EMBL/GenBank/DDBJ databases">
        <authorList>
            <consortium name="DOE Joint Genome Institute"/>
            <person name="Ahrendt S."/>
            <person name="Looney B.P."/>
            <person name="Miyauchi S."/>
            <person name="Morin E."/>
            <person name="Drula E."/>
            <person name="Courty P.E."/>
            <person name="Chicoki N."/>
            <person name="Fauchery L."/>
            <person name="Kohler A."/>
            <person name="Kuo A."/>
            <person name="Labutti K."/>
            <person name="Pangilinan J."/>
            <person name="Lipzen A."/>
            <person name="Riley R."/>
            <person name="Andreopoulos W."/>
            <person name="He G."/>
            <person name="Johnson J."/>
            <person name="Barry K.W."/>
            <person name="Grigoriev I.V."/>
            <person name="Nagy L."/>
            <person name="Hibbett D."/>
            <person name="Henrissat B."/>
            <person name="Matheny P.B."/>
            <person name="Labbe J."/>
            <person name="Martin F."/>
        </authorList>
    </citation>
    <scope>NUCLEOTIDE SEQUENCE</scope>
    <source>
        <strain evidence="1">HHB10654</strain>
    </source>
</reference>
<evidence type="ECO:0000313" key="1">
    <source>
        <dbReference type="EMBL" id="KAI0066073.1"/>
    </source>
</evidence>
<dbReference type="EMBL" id="MU277193">
    <property type="protein sequence ID" value="KAI0066073.1"/>
    <property type="molecule type" value="Genomic_DNA"/>
</dbReference>
<sequence length="949" mass="104129">MWSDTSDEVACDDTRRADQRWRKRQARRWHGARRTERGPERLGRAPIGCRGRGFLQGLCGEETQPPTTTRRRAAPSRRRQHQPPAYALLTAAAGDVPRPCRRIATTSVTDRDHHARSKPQGSHLFLHTNPFLKFSLSFALGALGVMLSNLPFPQWSVTVLNARLDFRSMFLASLFLLVVLFLAYLTNPSETSFRSYLTEQSFRHHLSRLDAPYDDHDHSDSEDSGVHYRSASPPSAFHFTSRASVALRTPRHAFHSFAFFTIAAVIPNPRPRTDLDGSQPKEAWFVGAFGRWWRGGLIDSSWPPSRTRSKCEEEEGWSSGILNVKALEPCDGLPFPTTTSPRGAPPKLRSRDRSTPRQLRTSSPPPLPKSVTLPLHTPRHPQSHVPPSSSSPSAHPQLPPPRAPPATYDTTPAIAELLRQIAATRTLNHELRSALAEHSATASATDAALTSELDGAREAKRSEDAVRGELKSRTKTLEEGRRVAEAGKREAERRLKVARAAKDDASARVRALCAEIELLEAQSRADEERVRRAGEEAQREEAESRAKLERRKREVQIAEEVVAALGARVKELEEVLEMEREAITVAREKAGALRHERGLSAPAEAWDPIVVTPVTESPQDILFQDPFPTPLEKDTGSSGSSRSREVSASPRPKPLNLVSISNLAYAGSTPAVAPDALARRAKGYAIFDDDIALLQSASTLATTTSTSSTAFSPFADDTADKADEALSKSFQSDGDAFLERDWRPSTGAVGEHPQQAAPEDTYDPFEVRPRVLDPMDAQRSAWLVRAYSDPPATLPVLEPAHPRTRRWWSSTSNATATVPEPSSAVPVATSISTKTSLNPAAKVFHVSSLPFDSLNPTTRTLPPPRAASPGFFSGLAMRAFAPSPAEREALRRALGGSTNTSLERLPSLSEVGSMPASPAEGPSRSWFQGLMPPRPGKMRFSPWGDGEDE</sequence>
<comment type="caution">
    <text evidence="1">The sequence shown here is derived from an EMBL/GenBank/DDBJ whole genome shotgun (WGS) entry which is preliminary data.</text>
</comment>